<dbReference type="InterPro" id="IPR050902">
    <property type="entry name" value="ABC_Transporter_SBP"/>
</dbReference>
<comment type="caution">
    <text evidence="2">The sequence shown here is derived from an EMBL/GenBank/DDBJ whole genome shotgun (WGS) entry which is preliminary data.</text>
</comment>
<keyword evidence="3" id="KW-1185">Reference proteome</keyword>
<dbReference type="Pfam" id="PF01497">
    <property type="entry name" value="Peripla_BP_2"/>
    <property type="match status" value="1"/>
</dbReference>
<dbReference type="AlphaFoldDB" id="A0A934V021"/>
<dbReference type="Proteomes" id="UP000778970">
    <property type="component" value="Unassembled WGS sequence"/>
</dbReference>
<dbReference type="Gene3D" id="3.40.50.1980">
    <property type="entry name" value="Nitrogenase molybdenum iron protein domain"/>
    <property type="match status" value="2"/>
</dbReference>
<protein>
    <submittedName>
        <fullName evidence="2">ABC transporter substrate-binding protein</fullName>
    </submittedName>
</protein>
<dbReference type="PANTHER" id="PTHR30535:SF34">
    <property type="entry name" value="MOLYBDATE-BINDING PROTEIN MOLA"/>
    <property type="match status" value="1"/>
</dbReference>
<feature type="domain" description="Fe/B12 periplasmic-binding" evidence="1">
    <location>
        <begin position="58"/>
        <end position="341"/>
    </location>
</feature>
<accession>A0A934V021</accession>
<reference evidence="2" key="2">
    <citation type="journal article" date="2020" name="Microorganisms">
        <title>Osmotic Adaptation and Compatible Solute Biosynthesis of Phototrophic Bacteria as Revealed from Genome Analyses.</title>
        <authorList>
            <person name="Imhoff J.F."/>
            <person name="Rahn T."/>
            <person name="Kunzel S."/>
            <person name="Keller A."/>
            <person name="Neulinger S.C."/>
        </authorList>
    </citation>
    <scope>NUCLEOTIDE SEQUENCE</scope>
    <source>
        <strain evidence="2">DSM 9154</strain>
    </source>
</reference>
<dbReference type="PROSITE" id="PS51257">
    <property type="entry name" value="PROKAR_LIPOPROTEIN"/>
    <property type="match status" value="1"/>
</dbReference>
<name>A0A934V021_9PROT</name>
<dbReference type="PROSITE" id="PS50983">
    <property type="entry name" value="FE_B12_PBP"/>
    <property type="match status" value="1"/>
</dbReference>
<dbReference type="PANTHER" id="PTHR30535">
    <property type="entry name" value="VITAMIN B12-BINDING PROTEIN"/>
    <property type="match status" value="1"/>
</dbReference>
<dbReference type="InterPro" id="IPR002491">
    <property type="entry name" value="ABC_transptr_periplasmic_BD"/>
</dbReference>
<dbReference type="SUPFAM" id="SSF53807">
    <property type="entry name" value="Helical backbone' metal receptor"/>
    <property type="match status" value="1"/>
</dbReference>
<dbReference type="EMBL" id="NRRE01000026">
    <property type="protein sequence ID" value="MBK1697782.1"/>
    <property type="molecule type" value="Genomic_DNA"/>
</dbReference>
<sequence length="377" mass="40605">MVRRIATALAVAWLMVGGCLSPDPVRAEIAVTDLDGHRVVLEQPARRILIADGRFLMALALIHPDPVSLLVAWPHDIDHIGPATYARFRAHAPEIADLAKVSTGARVQSVERIVASDPDLVIVSAHGHLADSQRRAIEQAGIPVLTLDFFIHPLRNLAPSLRILGQVTGQEDRAEAFLAFRRAHMDAIADRLTGEDVTRPSVFLEPHAGYTEDCCNSVGAGNIGEYIAFAGGENIGAAVIEGARGTLNLEYVISRAPEVYIATGGPHMEGHDGVVCGLGYQAVRVRQSLARVVARPGIAQLPAVRNERAYGLSHQLLNSPLDILALEMLAKAIHPERFQALDPEATKQTISDRFLPIQLDGAYWGGLAPGQLTMTSD</sequence>
<evidence type="ECO:0000313" key="2">
    <source>
        <dbReference type="EMBL" id="MBK1697782.1"/>
    </source>
</evidence>
<dbReference type="RefSeq" id="WP_051432122.1">
    <property type="nucleotide sequence ID" value="NZ_NRRE01000026.1"/>
</dbReference>
<proteinExistence type="predicted"/>
<organism evidence="2 3">
    <name type="scientific">Rhodovibrio salinarum</name>
    <dbReference type="NCBI Taxonomy" id="1087"/>
    <lineage>
        <taxon>Bacteria</taxon>
        <taxon>Pseudomonadati</taxon>
        <taxon>Pseudomonadota</taxon>
        <taxon>Alphaproteobacteria</taxon>
        <taxon>Rhodospirillales</taxon>
        <taxon>Rhodovibrionaceae</taxon>
        <taxon>Rhodovibrio</taxon>
    </lineage>
</organism>
<evidence type="ECO:0000259" key="1">
    <source>
        <dbReference type="PROSITE" id="PS50983"/>
    </source>
</evidence>
<reference evidence="2" key="1">
    <citation type="submission" date="2017-08" db="EMBL/GenBank/DDBJ databases">
        <authorList>
            <person name="Imhoff J.F."/>
            <person name="Rahn T."/>
            <person name="Kuenzel S."/>
            <person name="Neulinger S.C."/>
        </authorList>
    </citation>
    <scope>NUCLEOTIDE SEQUENCE</scope>
    <source>
        <strain evidence="2">DSM 9154</strain>
    </source>
</reference>
<evidence type="ECO:0000313" key="3">
    <source>
        <dbReference type="Proteomes" id="UP000778970"/>
    </source>
</evidence>
<gene>
    <name evidence="2" type="ORF">CKO21_11070</name>
</gene>